<dbReference type="Proteomes" id="UP001162164">
    <property type="component" value="Unassembled WGS sequence"/>
</dbReference>
<reference evidence="2" key="1">
    <citation type="journal article" date="2023" name="Insect Mol. Biol.">
        <title>Genome sequencing provides insights into the evolution of gene families encoding plant cell wall-degrading enzymes in longhorned beetles.</title>
        <authorList>
            <person name="Shin N.R."/>
            <person name="Okamura Y."/>
            <person name="Kirsch R."/>
            <person name="Pauchet Y."/>
        </authorList>
    </citation>
    <scope>NUCLEOTIDE SEQUENCE</scope>
    <source>
        <strain evidence="2">MMC_N1</strain>
    </source>
</reference>
<dbReference type="InterPro" id="IPR048367">
    <property type="entry name" value="TNP-like_RNaseH_C"/>
</dbReference>
<keyword evidence="3" id="KW-1185">Reference proteome</keyword>
<name>A0ABQ9J1F8_9CUCU</name>
<gene>
    <name evidence="2" type="ORF">NQ317_019342</name>
</gene>
<evidence type="ECO:0000259" key="1">
    <source>
        <dbReference type="Pfam" id="PF21789"/>
    </source>
</evidence>
<evidence type="ECO:0000313" key="2">
    <source>
        <dbReference type="EMBL" id="KAJ8970305.1"/>
    </source>
</evidence>
<feature type="domain" description="Transposable element P transposase-like RNase H C-terminal" evidence="1">
    <location>
        <begin position="21"/>
        <end position="39"/>
    </location>
</feature>
<accession>A0ABQ9J1F8</accession>
<sequence length="79" mass="9456">MEVRVWFIFIKTIWKLYFVPSRNGWNNNPTCLQFMHTFRKLLFSKIWELEVTIKYVLDATAVLKVLSTKVCNESDDILL</sequence>
<evidence type="ECO:0000313" key="3">
    <source>
        <dbReference type="Proteomes" id="UP001162164"/>
    </source>
</evidence>
<comment type="caution">
    <text evidence="2">The sequence shown here is derived from an EMBL/GenBank/DDBJ whole genome shotgun (WGS) entry which is preliminary data.</text>
</comment>
<dbReference type="EMBL" id="JAPWTJ010001644">
    <property type="protein sequence ID" value="KAJ8970305.1"/>
    <property type="molecule type" value="Genomic_DNA"/>
</dbReference>
<proteinExistence type="predicted"/>
<protein>
    <recommendedName>
        <fullName evidence="1">Transposable element P transposase-like RNase H C-terminal domain-containing protein</fullName>
    </recommendedName>
</protein>
<organism evidence="2 3">
    <name type="scientific">Molorchus minor</name>
    <dbReference type="NCBI Taxonomy" id="1323400"/>
    <lineage>
        <taxon>Eukaryota</taxon>
        <taxon>Metazoa</taxon>
        <taxon>Ecdysozoa</taxon>
        <taxon>Arthropoda</taxon>
        <taxon>Hexapoda</taxon>
        <taxon>Insecta</taxon>
        <taxon>Pterygota</taxon>
        <taxon>Neoptera</taxon>
        <taxon>Endopterygota</taxon>
        <taxon>Coleoptera</taxon>
        <taxon>Polyphaga</taxon>
        <taxon>Cucujiformia</taxon>
        <taxon>Chrysomeloidea</taxon>
        <taxon>Cerambycidae</taxon>
        <taxon>Lamiinae</taxon>
        <taxon>Monochamini</taxon>
        <taxon>Molorchus</taxon>
    </lineage>
</organism>
<dbReference type="Pfam" id="PF21789">
    <property type="entry name" value="TNP-like_RNaseH_C"/>
    <property type="match status" value="1"/>
</dbReference>